<comment type="similarity">
    <text evidence="2">Belongs to the rad21 family.</text>
</comment>
<dbReference type="Pfam" id="PF04825">
    <property type="entry name" value="Rad21_Rec8_N"/>
    <property type="match status" value="1"/>
</dbReference>
<feature type="region of interest" description="Disordered" evidence="4">
    <location>
        <begin position="258"/>
        <end position="277"/>
    </location>
</feature>
<evidence type="ECO:0000313" key="7">
    <source>
        <dbReference type="EMBL" id="KAK5089891.1"/>
    </source>
</evidence>
<dbReference type="Gene3D" id="1.10.10.580">
    <property type="entry name" value="Structural maintenance of chromosome 1. Chain E"/>
    <property type="match status" value="1"/>
</dbReference>
<evidence type="ECO:0000259" key="5">
    <source>
        <dbReference type="Pfam" id="PF04824"/>
    </source>
</evidence>
<feature type="region of interest" description="Disordered" evidence="4">
    <location>
        <begin position="295"/>
        <end position="334"/>
    </location>
</feature>
<dbReference type="GO" id="GO:0007064">
    <property type="term" value="P:mitotic sister chromatid cohesion"/>
    <property type="evidence" value="ECO:0007669"/>
    <property type="project" value="TreeGrafter"/>
</dbReference>
<gene>
    <name evidence="7" type="primary">rec8</name>
    <name evidence="7" type="ORF">LTR05_000058</name>
</gene>
<dbReference type="AlphaFoldDB" id="A0AAN7T7F9"/>
<feature type="region of interest" description="Disordered" evidence="4">
    <location>
        <begin position="579"/>
        <end position="613"/>
    </location>
</feature>
<evidence type="ECO:0000256" key="4">
    <source>
        <dbReference type="SAM" id="MobiDB-lite"/>
    </source>
</evidence>
<evidence type="ECO:0000256" key="1">
    <source>
        <dbReference type="ARBA" id="ARBA00004123"/>
    </source>
</evidence>
<name>A0AAN7T7F9_9EURO</name>
<dbReference type="InterPro" id="IPR036390">
    <property type="entry name" value="WH_DNA-bd_sf"/>
</dbReference>
<proteinExistence type="inferred from homology"/>
<evidence type="ECO:0000256" key="3">
    <source>
        <dbReference type="ARBA" id="ARBA00023242"/>
    </source>
</evidence>
<dbReference type="PANTHER" id="PTHR12585:SF70">
    <property type="entry name" value="RAD21_REC8 N TERMINAL DOMAIN PROTEIN (AFU_ORTHOLOGUE AFUA_6G02900)"/>
    <property type="match status" value="1"/>
</dbReference>
<evidence type="ECO:0000256" key="2">
    <source>
        <dbReference type="ARBA" id="ARBA00009870"/>
    </source>
</evidence>
<evidence type="ECO:0000259" key="6">
    <source>
        <dbReference type="Pfam" id="PF04825"/>
    </source>
</evidence>
<dbReference type="SUPFAM" id="SSF46785">
    <property type="entry name" value="Winged helix' DNA-binding domain"/>
    <property type="match status" value="1"/>
</dbReference>
<dbReference type="Proteomes" id="UP001309876">
    <property type="component" value="Unassembled WGS sequence"/>
</dbReference>
<feature type="region of interest" description="Disordered" evidence="4">
    <location>
        <begin position="436"/>
        <end position="490"/>
    </location>
</feature>
<dbReference type="GO" id="GO:0005634">
    <property type="term" value="C:nucleus"/>
    <property type="evidence" value="ECO:0007669"/>
    <property type="project" value="UniProtKB-SubCell"/>
</dbReference>
<dbReference type="EMBL" id="JAVRRJ010000001">
    <property type="protein sequence ID" value="KAK5089891.1"/>
    <property type="molecule type" value="Genomic_DNA"/>
</dbReference>
<dbReference type="Pfam" id="PF04824">
    <property type="entry name" value="Rad21_Rec8"/>
    <property type="match status" value="1"/>
</dbReference>
<feature type="compositionally biased region" description="Low complexity" evidence="4">
    <location>
        <begin position="582"/>
        <end position="591"/>
    </location>
</feature>
<dbReference type="InterPro" id="IPR039781">
    <property type="entry name" value="Rad21/Rec8-like"/>
</dbReference>
<evidence type="ECO:0000313" key="8">
    <source>
        <dbReference type="Proteomes" id="UP001309876"/>
    </source>
</evidence>
<feature type="domain" description="Rad21/Rec8-like protein C-terminal eukaryotic" evidence="5">
    <location>
        <begin position="684"/>
        <end position="734"/>
    </location>
</feature>
<protein>
    <submittedName>
        <fullName evidence="7">R8 protein</fullName>
    </submittedName>
</protein>
<keyword evidence="3" id="KW-0539">Nucleus</keyword>
<dbReference type="InterPro" id="IPR006909">
    <property type="entry name" value="Rad21/Rec8_C_eu"/>
</dbReference>
<dbReference type="PANTHER" id="PTHR12585">
    <property type="entry name" value="SCC1 / RAD21 FAMILY MEMBER"/>
    <property type="match status" value="1"/>
</dbReference>
<keyword evidence="8" id="KW-1185">Reference proteome</keyword>
<sequence>MEWPLYGTRLVATLGSKSLLKKISRKAIMDVNVPNACDTIVDPSAPLALRLQGNLLFGVSRVFAQQCSYMLADTQGLKEKMQGINALLRELQVDPDVVTTRPHQLNLQEDPDFNIELDLGFDLSSFDTSFSVSSDPSSLMSPRTLASSQSSFLEGDELFLQEPLPLESSSSGDGAAGLNFVAEGLVDEEIQQSCSGSVNEVMLYPGPAIIEEQSLHIQEDGSLIIRDPSVHADLSQSDVIEQDVVQEQVEDFELDLHQGTTEQDEQLDPEDGHDILADNDEDADQAAVIPRAASFRDQAIPHHDEESADQTTVDRSENDPPSVDVLVGNQADDGIDTVTETAPQRRTRAVKTVTIDYPAEVPNRTIVDWNNDYLGIMDLAQLEKAERLTLPQAKRNAEYWVLDQGIGRVDSTFGEDVQDHPLAIFSGQTLLDMLVQPQSERTSRKRSSSALSSEEGDVSERRVRARQVSEQLQETPDVGDQGMADANTDANLDEDDFEPQVGRQAQAPMSDNPDIMPWNTYASSRQDSRYGSARPALSVAGFGSSAGGPIAFDYMPSNLASKRVSQLIQESPLEQRRRLLRRPSLVGSGDLDSQDDDDLGGMTADDNGFDPDDHEVHRQLAATLKDITNFELQGPDTPTNIHDVPSSQLAAATLEQEAYNFLVFLQTTLETRQAGTVEDDEEEAEMTFQELLPSMNNNKIVAAQGFLHVLSLTTQGLIDVRQEGCFGDIYLSVVSTPASPAPVEEEEDEEQEEG</sequence>
<comment type="caution">
    <text evidence="7">The sequence shown here is derived from an EMBL/GenBank/DDBJ whole genome shotgun (WGS) entry which is preliminary data.</text>
</comment>
<feature type="domain" description="Rad21/Rec8-like protein N-terminal" evidence="6">
    <location>
        <begin position="10"/>
        <end position="95"/>
    </location>
</feature>
<accession>A0AAN7T7F9</accession>
<dbReference type="GO" id="GO:0030892">
    <property type="term" value="C:mitotic cohesin complex"/>
    <property type="evidence" value="ECO:0007669"/>
    <property type="project" value="TreeGrafter"/>
</dbReference>
<dbReference type="GO" id="GO:0003682">
    <property type="term" value="F:chromatin binding"/>
    <property type="evidence" value="ECO:0007669"/>
    <property type="project" value="TreeGrafter"/>
</dbReference>
<organism evidence="7 8">
    <name type="scientific">Lithohypha guttulata</name>
    <dbReference type="NCBI Taxonomy" id="1690604"/>
    <lineage>
        <taxon>Eukaryota</taxon>
        <taxon>Fungi</taxon>
        <taxon>Dikarya</taxon>
        <taxon>Ascomycota</taxon>
        <taxon>Pezizomycotina</taxon>
        <taxon>Eurotiomycetes</taxon>
        <taxon>Chaetothyriomycetidae</taxon>
        <taxon>Chaetothyriales</taxon>
        <taxon>Trichomeriaceae</taxon>
        <taxon>Lithohypha</taxon>
    </lineage>
</organism>
<reference evidence="7 8" key="1">
    <citation type="submission" date="2023-08" db="EMBL/GenBank/DDBJ databases">
        <title>Black Yeasts Isolated from many extreme environments.</title>
        <authorList>
            <person name="Coleine C."/>
            <person name="Stajich J.E."/>
            <person name="Selbmann L."/>
        </authorList>
    </citation>
    <scope>NUCLEOTIDE SEQUENCE [LARGE SCALE GENOMIC DNA]</scope>
    <source>
        <strain evidence="7 8">CCFEE 5910</strain>
    </source>
</reference>
<dbReference type="CDD" id="cd21789">
    <property type="entry name" value="Rad21_Rec8_M_SpRec8p-like"/>
    <property type="match status" value="1"/>
</dbReference>
<dbReference type="InterPro" id="IPR006910">
    <property type="entry name" value="Rad21_Rec8_N"/>
</dbReference>
<comment type="subcellular location">
    <subcellularLocation>
        <location evidence="1">Nucleus</location>
    </subcellularLocation>
</comment>
<dbReference type="InterPro" id="IPR023093">
    <property type="entry name" value="ScpA-like_C"/>
</dbReference>